<dbReference type="RefSeq" id="WP_173569392.1">
    <property type="nucleotide sequence ID" value="NZ_WOSY01000004.1"/>
</dbReference>
<reference evidence="3 4" key="1">
    <citation type="journal article" date="2020" name="Int. J. Syst. Evol. Microbiol.">
        <title>Novel acetic acid bacteria from cider fermentations: Acetobacter conturbans sp. nov. and Acetobacter fallax sp. nov.</title>
        <authorList>
            <person name="Sombolestani A.S."/>
            <person name="Cleenwerck I."/>
            <person name="Cnockaert M."/>
            <person name="Borremans W."/>
            <person name="Wieme A.D."/>
            <person name="De Vuyst L."/>
            <person name="Vandamme P."/>
        </authorList>
    </citation>
    <scope>NUCLEOTIDE SEQUENCE [LARGE SCALE GENOMIC DNA]</scope>
    <source>
        <strain evidence="3 4">LMG 1627</strain>
    </source>
</reference>
<feature type="transmembrane region" description="Helical" evidence="2">
    <location>
        <begin position="52"/>
        <end position="76"/>
    </location>
</feature>
<keyword evidence="2" id="KW-1133">Transmembrane helix</keyword>
<name>A0ABX0JZ22_9PROT</name>
<proteinExistence type="predicted"/>
<gene>
    <name evidence="3" type="ORF">GOB81_05585</name>
</gene>
<evidence type="ECO:0000256" key="1">
    <source>
        <dbReference type="SAM" id="MobiDB-lite"/>
    </source>
</evidence>
<comment type="caution">
    <text evidence="3">The sequence shown here is derived from an EMBL/GenBank/DDBJ whole genome shotgun (WGS) entry which is preliminary data.</text>
</comment>
<organism evidence="3 4">
    <name type="scientific">Acetobacter conturbans</name>
    <dbReference type="NCBI Taxonomy" id="1737472"/>
    <lineage>
        <taxon>Bacteria</taxon>
        <taxon>Pseudomonadati</taxon>
        <taxon>Pseudomonadota</taxon>
        <taxon>Alphaproteobacteria</taxon>
        <taxon>Acetobacterales</taxon>
        <taxon>Acetobacteraceae</taxon>
        <taxon>Acetobacter</taxon>
    </lineage>
</organism>
<accession>A0ABX0JZ22</accession>
<dbReference type="Proteomes" id="UP000631653">
    <property type="component" value="Unassembled WGS sequence"/>
</dbReference>
<feature type="region of interest" description="Disordered" evidence="1">
    <location>
        <begin position="1"/>
        <end position="29"/>
    </location>
</feature>
<keyword evidence="2" id="KW-0472">Membrane</keyword>
<keyword evidence="4" id="KW-1185">Reference proteome</keyword>
<protein>
    <submittedName>
        <fullName evidence="3">Uncharacterized protein</fullName>
    </submittedName>
</protein>
<evidence type="ECO:0000313" key="3">
    <source>
        <dbReference type="EMBL" id="NHN88099.1"/>
    </source>
</evidence>
<evidence type="ECO:0000313" key="4">
    <source>
        <dbReference type="Proteomes" id="UP000631653"/>
    </source>
</evidence>
<dbReference type="EMBL" id="WOSY01000004">
    <property type="protein sequence ID" value="NHN88099.1"/>
    <property type="molecule type" value="Genomic_DNA"/>
</dbReference>
<keyword evidence="2" id="KW-0812">Transmembrane</keyword>
<sequence length="77" mass="8572">MTGKNRSDYNWSEDWTAESPEDQEADAAADTIEQNAGIAEPPQKNTTFMRAVVFPVFMAAIILIFAFWGMSAWLGIV</sequence>
<feature type="compositionally biased region" description="Acidic residues" evidence="1">
    <location>
        <begin position="15"/>
        <end position="27"/>
    </location>
</feature>
<evidence type="ECO:0000256" key="2">
    <source>
        <dbReference type="SAM" id="Phobius"/>
    </source>
</evidence>